<dbReference type="EMBL" id="GBEZ01011198">
    <property type="protein sequence ID" value="JAC74568.1"/>
    <property type="molecule type" value="Transcribed_RNA"/>
</dbReference>
<evidence type="ECO:0000313" key="2">
    <source>
        <dbReference type="EMBL" id="JAC74568.1"/>
    </source>
</evidence>
<dbReference type="EMBL" id="GBEZ01019477">
    <property type="protein sequence ID" value="JAC67088.1"/>
    <property type="molecule type" value="Transcribed_RNA"/>
</dbReference>
<evidence type="ECO:0000313" key="1">
    <source>
        <dbReference type="EMBL" id="JAC67088.1"/>
    </source>
</evidence>
<sequence length="21" mass="2449">MKVAAAFWQPKEVLSHNLEYS</sequence>
<accession>A0A061RRJ6</accession>
<reference evidence="2" key="1">
    <citation type="submission" date="2014-05" db="EMBL/GenBank/DDBJ databases">
        <title>The transcriptome of the halophilic microalga Tetraselmis sp. GSL018 isolated from the Great Salt Lake, Utah.</title>
        <authorList>
            <person name="Jinkerson R.E."/>
            <person name="D'Adamo S."/>
            <person name="Posewitz M.C."/>
        </authorList>
    </citation>
    <scope>NUCLEOTIDE SEQUENCE</scope>
    <source>
        <strain evidence="2">GSL018</strain>
    </source>
</reference>
<proteinExistence type="predicted"/>
<protein>
    <submittedName>
        <fullName evidence="2">Uncharacterized protein</fullName>
    </submittedName>
</protein>
<dbReference type="AlphaFoldDB" id="A0A061RRJ6"/>
<name>A0A061RRJ6_9CHLO</name>
<gene>
    <name evidence="1" type="ORF">TSPGSL018_12047</name>
    <name evidence="2" type="ORF">TSPGSL018_25594</name>
</gene>
<organism evidence="2">
    <name type="scientific">Tetraselmis sp. GSL018</name>
    <dbReference type="NCBI Taxonomy" id="582737"/>
    <lineage>
        <taxon>Eukaryota</taxon>
        <taxon>Viridiplantae</taxon>
        <taxon>Chlorophyta</taxon>
        <taxon>core chlorophytes</taxon>
        <taxon>Chlorodendrophyceae</taxon>
        <taxon>Chlorodendrales</taxon>
        <taxon>Chlorodendraceae</taxon>
        <taxon>Tetraselmis</taxon>
    </lineage>
</organism>